<sequence>MECSVTIQGLPHFNYVSPAPHPDDACACGPPCRSSIPCRLASQGDGCLLLAAVGPVIEAFSLVVSYEQVLLVLREGRDKAVLEETGQRAAFRLLLLAMRGSGCPFFEQTLAAWNGLGLDTDSYATFQRMVRRLTFAQRADGAGKRLSAVSLARSGHDIEAHLDPILDMARRRCRQDAALNAVILMYSCTRLAVEETRERLALRASAAFPKKQLCFLQTKTRNSYADARKALASRAERDTSAA</sequence>
<dbReference type="AlphaFoldDB" id="A0A7C9IMG2"/>
<evidence type="ECO:0000313" key="2">
    <source>
        <dbReference type="Proteomes" id="UP000482487"/>
    </source>
</evidence>
<comment type="caution">
    <text evidence="1">The sequence shown here is derived from an EMBL/GenBank/DDBJ whole genome shotgun (WGS) entry which is preliminary data.</text>
</comment>
<evidence type="ECO:0000313" key="1">
    <source>
        <dbReference type="EMBL" id="MYL83586.1"/>
    </source>
</evidence>
<name>A0A7C9IMG2_9BACT</name>
<reference evidence="1 2" key="1">
    <citation type="submission" date="2020-01" db="EMBL/GenBank/DDBJ databases">
        <title>Genome sequence of Desulfovibrio aerotolerans DSM 16695(T).</title>
        <authorList>
            <person name="Karnachuk O."/>
            <person name="Avakyan M."/>
            <person name="Mardanov A."/>
            <person name="Kadnikov V."/>
            <person name="Ravin N."/>
        </authorList>
    </citation>
    <scope>NUCLEOTIDE SEQUENCE [LARGE SCALE GENOMIC DNA]</scope>
    <source>
        <strain evidence="1 2">DSM 16695</strain>
    </source>
</reference>
<dbReference type="Proteomes" id="UP000482487">
    <property type="component" value="Unassembled WGS sequence"/>
</dbReference>
<protein>
    <submittedName>
        <fullName evidence="1">Uncharacterized protein</fullName>
    </submittedName>
</protein>
<dbReference type="OrthoDB" id="5452005at2"/>
<proteinExistence type="predicted"/>
<gene>
    <name evidence="1" type="ORF">GTA51_10665</name>
</gene>
<dbReference type="RefSeq" id="WP_160960962.1">
    <property type="nucleotide sequence ID" value="NZ_WVUD01000017.1"/>
</dbReference>
<organism evidence="1 2">
    <name type="scientific">Solidesulfovibrio aerotolerans</name>
    <dbReference type="NCBI Taxonomy" id="295255"/>
    <lineage>
        <taxon>Bacteria</taxon>
        <taxon>Pseudomonadati</taxon>
        <taxon>Thermodesulfobacteriota</taxon>
        <taxon>Desulfovibrionia</taxon>
        <taxon>Desulfovibrionales</taxon>
        <taxon>Desulfovibrionaceae</taxon>
        <taxon>Solidesulfovibrio</taxon>
    </lineage>
</organism>
<dbReference type="EMBL" id="WVUD01000017">
    <property type="protein sequence ID" value="MYL83586.1"/>
    <property type="molecule type" value="Genomic_DNA"/>
</dbReference>
<keyword evidence="2" id="KW-1185">Reference proteome</keyword>
<accession>A0A7C9IMG2</accession>